<dbReference type="RefSeq" id="WP_013121324.1">
    <property type="nucleotide sequence ID" value="NC_014152.1"/>
</dbReference>
<accession>D5XAX6</accession>
<dbReference type="EMBL" id="CP002028">
    <property type="protein sequence ID" value="ADG83330.1"/>
    <property type="molecule type" value="Genomic_DNA"/>
</dbReference>
<protein>
    <submittedName>
        <fullName evidence="1">CRISPR-associated protein, Csh2 family</fullName>
    </submittedName>
</protein>
<gene>
    <name evidence="1" type="ordered locus">TherJR_2493</name>
</gene>
<dbReference type="NCBIfam" id="TIGR01595">
    <property type="entry name" value="cas_CT1132"/>
    <property type="match status" value="1"/>
</dbReference>
<dbReference type="STRING" id="635013.TherJR_2493"/>
<reference evidence="1 2" key="1">
    <citation type="submission" date="2010-05" db="EMBL/GenBank/DDBJ databases">
        <title>Complete sequence of Thermincola sp. JR.</title>
        <authorList>
            <consortium name="US DOE Joint Genome Institute"/>
            <person name="Lucas S."/>
            <person name="Copeland A."/>
            <person name="Lapidus A."/>
            <person name="Cheng J.-F."/>
            <person name="Bruce D."/>
            <person name="Goodwin L."/>
            <person name="Pitluck S."/>
            <person name="Chertkov O."/>
            <person name="Detter J.C."/>
            <person name="Han C."/>
            <person name="Tapia R."/>
            <person name="Land M."/>
            <person name="Hauser L."/>
            <person name="Kyrpides N."/>
            <person name="Mikhailova N."/>
            <person name="Hazen T.C."/>
            <person name="Woyke T."/>
        </authorList>
    </citation>
    <scope>NUCLEOTIDE SEQUENCE [LARGE SCALE GENOMIC DNA]</scope>
    <source>
        <strain evidence="1 2">JR</strain>
    </source>
</reference>
<dbReference type="InterPro" id="IPR013419">
    <property type="entry name" value="CRISPR-assoc_prot_Cas7/Csh2"/>
</dbReference>
<organism evidence="1 2">
    <name type="scientific">Thermincola potens (strain JR)</name>
    <dbReference type="NCBI Taxonomy" id="635013"/>
    <lineage>
        <taxon>Bacteria</taxon>
        <taxon>Bacillati</taxon>
        <taxon>Bacillota</taxon>
        <taxon>Clostridia</taxon>
        <taxon>Eubacteriales</taxon>
        <taxon>Thermincolaceae</taxon>
        <taxon>Thermincola</taxon>
    </lineage>
</organism>
<evidence type="ECO:0000313" key="2">
    <source>
        <dbReference type="Proteomes" id="UP000002377"/>
    </source>
</evidence>
<sequence>MAFVRRREILFVYSVKDANPNGDPLNANHPRYDADTGRILVSDVRIKRTIRDQWLRDGLPVFVDGQAKTLRNRIDELKQSFEVTTGKEALERCIDTKVFGVTFALDKESFSWTGPVQFKWGRSLHRAKAELVQGTAAFATTEKSEQRSFRNEYLVPFVLIGVYGIANQYPSKETGATEEDVDKVAEGLWQGTVNLITRSKVGHVPRLLLEVIYKEGFSGAVSALDEKISLLSPDGKKLTEDQELAIRSPKDCLLDISNVVQCLQNLVEQIEIVKIWTDTELNINGIEELKKVFGDKLVLQKR</sequence>
<dbReference type="KEGG" id="tjr:TherJR_2493"/>
<dbReference type="Proteomes" id="UP000002377">
    <property type="component" value="Chromosome"/>
</dbReference>
<dbReference type="InterPro" id="IPR006482">
    <property type="entry name" value="Cas7_Csh2/Csh2"/>
</dbReference>
<keyword evidence="2" id="KW-1185">Reference proteome</keyword>
<dbReference type="Pfam" id="PF05107">
    <property type="entry name" value="Cas_Cas7"/>
    <property type="match status" value="1"/>
</dbReference>
<dbReference type="eggNOG" id="COG3649">
    <property type="taxonomic scope" value="Bacteria"/>
</dbReference>
<evidence type="ECO:0000313" key="1">
    <source>
        <dbReference type="EMBL" id="ADG83330.1"/>
    </source>
</evidence>
<dbReference type="OrthoDB" id="9776792at2"/>
<dbReference type="AlphaFoldDB" id="D5XAX6"/>
<proteinExistence type="predicted"/>
<dbReference type="GO" id="GO:0043571">
    <property type="term" value="P:maintenance of CRISPR repeat elements"/>
    <property type="evidence" value="ECO:0007669"/>
    <property type="project" value="InterPro"/>
</dbReference>
<dbReference type="HOGENOM" id="CLU_071770_0_0_9"/>
<name>D5XAX6_THEPJ</name>
<dbReference type="NCBIfam" id="TIGR02590">
    <property type="entry name" value="cas_Csh2"/>
    <property type="match status" value="1"/>
</dbReference>